<evidence type="ECO:0000256" key="1">
    <source>
        <dbReference type="SAM" id="MobiDB-lite"/>
    </source>
</evidence>
<protein>
    <submittedName>
        <fullName evidence="2">Uncharacterized protein</fullName>
    </submittedName>
</protein>
<reference evidence="2 3" key="1">
    <citation type="submission" date="2023-10" db="EMBL/GenBank/DDBJ databases">
        <authorList>
            <person name="Maclean D."/>
            <person name="Macfadyen A."/>
        </authorList>
    </citation>
    <scope>NUCLEOTIDE SEQUENCE [LARGE SCALE GENOMIC DNA]</scope>
</reference>
<accession>A0AAV1IDG3</accession>
<feature type="region of interest" description="Disordered" evidence="1">
    <location>
        <begin position="82"/>
        <end position="130"/>
    </location>
</feature>
<sequence length="146" mass="15711">MIRTAQLIRPCSLHISIRASARRPRGFTVGVTAMSKQDKAAEIIRDAVDEKVGKAGADMKGSPEEIAERLVKDEAADELKQRELQRKGAKQVDGVAGSGLKRGEPSAVAQSAVERASQPKPGRTVMPEAAEKAKELLADEIRNAQK</sequence>
<evidence type="ECO:0000313" key="3">
    <source>
        <dbReference type="Proteomes" id="UP001314263"/>
    </source>
</evidence>
<keyword evidence="3" id="KW-1185">Reference proteome</keyword>
<name>A0AAV1IDG3_9CHLO</name>
<gene>
    <name evidence="2" type="ORF">CVIRNUC_007950</name>
</gene>
<dbReference type="AlphaFoldDB" id="A0AAV1IDG3"/>
<proteinExistence type="predicted"/>
<evidence type="ECO:0000313" key="2">
    <source>
        <dbReference type="EMBL" id="CAK0784746.1"/>
    </source>
</evidence>
<comment type="caution">
    <text evidence="2">The sequence shown here is derived from an EMBL/GenBank/DDBJ whole genome shotgun (WGS) entry which is preliminary data.</text>
</comment>
<dbReference type="Proteomes" id="UP001314263">
    <property type="component" value="Unassembled WGS sequence"/>
</dbReference>
<organism evidence="2 3">
    <name type="scientific">Coccomyxa viridis</name>
    <dbReference type="NCBI Taxonomy" id="1274662"/>
    <lineage>
        <taxon>Eukaryota</taxon>
        <taxon>Viridiplantae</taxon>
        <taxon>Chlorophyta</taxon>
        <taxon>core chlorophytes</taxon>
        <taxon>Trebouxiophyceae</taxon>
        <taxon>Trebouxiophyceae incertae sedis</taxon>
        <taxon>Coccomyxaceae</taxon>
        <taxon>Coccomyxa</taxon>
    </lineage>
</organism>
<dbReference type="EMBL" id="CAUYUE010000011">
    <property type="protein sequence ID" value="CAK0784746.1"/>
    <property type="molecule type" value="Genomic_DNA"/>
</dbReference>